<reference evidence="3 4" key="1">
    <citation type="journal article" date="2016" name="ISME J.">
        <title>Integrated multi-omics analyses reveal the biochemical mechanisms and phylogenetic relevance of anaerobic androgen biodegradation in the environment.</title>
        <authorList>
            <person name="Yang F.C."/>
            <person name="Chen Y.L."/>
            <person name="Tang S.L."/>
            <person name="Yu C.P."/>
            <person name="Wang P.H."/>
            <person name="Ismail W."/>
            <person name="Wang C.H."/>
            <person name="Ding J.Y."/>
            <person name="Yang C.Y."/>
            <person name="Yang C.Y."/>
            <person name="Chiang Y.R."/>
        </authorList>
    </citation>
    <scope>NUCLEOTIDE SEQUENCE [LARGE SCALE GENOMIC DNA]</scope>
    <source>
        <strain evidence="3 4">DSM 13999</strain>
    </source>
</reference>
<dbReference type="Gene3D" id="2.40.50.100">
    <property type="match status" value="1"/>
</dbReference>
<dbReference type="GO" id="GO:0016746">
    <property type="term" value="F:acyltransferase activity"/>
    <property type="evidence" value="ECO:0007669"/>
    <property type="project" value="UniProtKB-KW"/>
</dbReference>
<dbReference type="InterPro" id="IPR003016">
    <property type="entry name" value="2-oxoA_DH_lipoyl-BS"/>
</dbReference>
<accession>A0A656Z8Y5</accession>
<dbReference type="AlphaFoldDB" id="A0A656Z8Y5"/>
<dbReference type="OrthoDB" id="9181139at2"/>
<comment type="cofactor">
    <cofactor evidence="1">
        <name>(R)-lipoate</name>
        <dbReference type="ChEBI" id="CHEBI:83088"/>
    </cofactor>
</comment>
<dbReference type="EMBL" id="LFZK01000001">
    <property type="protein sequence ID" value="KYC29211.1"/>
    <property type="molecule type" value="Genomic_DNA"/>
</dbReference>
<keyword evidence="4" id="KW-1185">Reference proteome</keyword>
<evidence type="ECO:0000313" key="4">
    <source>
        <dbReference type="Proteomes" id="UP000243416"/>
    </source>
</evidence>
<dbReference type="PROSITE" id="PS00189">
    <property type="entry name" value="LIPOYL"/>
    <property type="match status" value="1"/>
</dbReference>
<proteinExistence type="predicted"/>
<dbReference type="InterPro" id="IPR011053">
    <property type="entry name" value="Single_hybrid_motif"/>
</dbReference>
<evidence type="ECO:0000256" key="2">
    <source>
        <dbReference type="ARBA" id="ARBA00022823"/>
    </source>
</evidence>
<sequence length="89" mass="9947">MAALREVRMPKFPECWESCGNCAAETIIIETLLVAPGERIERDATLLVLETGKVALDIPCPYEGRVVEVFVERYDEVSEGMLLVTVECE</sequence>
<evidence type="ECO:0000256" key="1">
    <source>
        <dbReference type="ARBA" id="ARBA00001938"/>
    </source>
</evidence>
<dbReference type="Proteomes" id="UP000243416">
    <property type="component" value="Unassembled WGS sequence"/>
</dbReference>
<comment type="caution">
    <text evidence="3">The sequence shown here is derived from an EMBL/GenBank/DDBJ whole genome shotgun (WGS) entry which is preliminary data.</text>
</comment>
<evidence type="ECO:0000313" key="3">
    <source>
        <dbReference type="EMBL" id="KYC29211.1"/>
    </source>
</evidence>
<dbReference type="PROSITE" id="PS50968">
    <property type="entry name" value="BIOTINYL_LIPOYL"/>
    <property type="match status" value="1"/>
</dbReference>
<keyword evidence="2" id="KW-0450">Lipoyl</keyword>
<protein>
    <submittedName>
        <fullName evidence="3">Dihydrolipoamide acyltransferase</fullName>
    </submittedName>
</protein>
<name>A0A656Z8Y5_9PROT</name>
<dbReference type="RefSeq" id="WP_067169713.1">
    <property type="nucleotide sequence ID" value="NZ_LFZK01000001.1"/>
</dbReference>
<dbReference type="Pfam" id="PF00364">
    <property type="entry name" value="Biotin_lipoyl"/>
    <property type="match status" value="1"/>
</dbReference>
<keyword evidence="3" id="KW-0012">Acyltransferase</keyword>
<organism evidence="3 4">
    <name type="scientific">Sterolibacterium denitrificans</name>
    <dbReference type="NCBI Taxonomy" id="157592"/>
    <lineage>
        <taxon>Bacteria</taxon>
        <taxon>Pseudomonadati</taxon>
        <taxon>Pseudomonadota</taxon>
        <taxon>Betaproteobacteria</taxon>
        <taxon>Nitrosomonadales</taxon>
        <taxon>Sterolibacteriaceae</taxon>
        <taxon>Sterolibacterium</taxon>
    </lineage>
</organism>
<keyword evidence="3" id="KW-0808">Transferase</keyword>
<gene>
    <name evidence="3" type="ORF">ACY05_01230</name>
</gene>
<dbReference type="SUPFAM" id="SSF51230">
    <property type="entry name" value="Single hybrid motif"/>
    <property type="match status" value="1"/>
</dbReference>
<dbReference type="InterPro" id="IPR000089">
    <property type="entry name" value="Biotin_lipoyl"/>
</dbReference>